<evidence type="ECO:0000256" key="3">
    <source>
        <dbReference type="ARBA" id="ARBA00012239"/>
    </source>
</evidence>
<sequence>MLYFDHSATTPIHPDVLSLINGLNQDIYGNPSSIHAAGRKAKHVVETARKQIAAAINCTSKEIIFTGGGSEANNLVLWNMIYRNRKHVITSAIEHPAILAVLRQLEHLAITHTIVPVNKYGCVNPEDIDSAIKDDTGLITIMLANNEVGTVEPLQDIAKIAKKHNVLFHSDGVQVLGKLPIDVQELGVDMMSFSAHKFYGPKGVGALYIKEGIAMKPLIAGGSQEKSLRAGTENVGGIAGLGCAAELVTKFLSDVGRTLTALETQFKTKFSEQHTNIIYNGFEDNHLPGLISLTIPGIASDLLLIHLDNEDIAVSSGSACSAGTISPSTVLKAMGISDKQNLETIRISAGRDNTSTEVDQLIESMTRAIATIRRNAR</sequence>
<keyword evidence="7" id="KW-0408">Iron</keyword>
<name>A0A160VGA9_9ZZZZ</name>
<dbReference type="GO" id="GO:0046872">
    <property type="term" value="F:metal ion binding"/>
    <property type="evidence" value="ECO:0007669"/>
    <property type="project" value="UniProtKB-KW"/>
</dbReference>
<evidence type="ECO:0000256" key="5">
    <source>
        <dbReference type="ARBA" id="ARBA00022723"/>
    </source>
</evidence>
<feature type="domain" description="Aminotransferase class V" evidence="9">
    <location>
        <begin position="3"/>
        <end position="361"/>
    </location>
</feature>
<comment type="similarity">
    <text evidence="2">Belongs to the class-V pyridoxal-phosphate-dependent aminotransferase family. NifS/IscS subfamily.</text>
</comment>
<keyword evidence="6" id="KW-0663">Pyridoxal phosphate</keyword>
<evidence type="ECO:0000313" key="10">
    <source>
        <dbReference type="EMBL" id="CUV09728.1"/>
    </source>
</evidence>
<evidence type="ECO:0000256" key="7">
    <source>
        <dbReference type="ARBA" id="ARBA00023004"/>
    </source>
</evidence>
<gene>
    <name evidence="10" type="ORF">MGWOODY_Mmi1754</name>
</gene>
<reference evidence="10" key="1">
    <citation type="submission" date="2015-10" db="EMBL/GenBank/DDBJ databases">
        <authorList>
            <person name="Gilbert D.G."/>
        </authorList>
    </citation>
    <scope>NUCLEOTIDE SEQUENCE</scope>
</reference>
<evidence type="ECO:0000256" key="8">
    <source>
        <dbReference type="ARBA" id="ARBA00023014"/>
    </source>
</evidence>
<dbReference type="GO" id="GO:0051536">
    <property type="term" value="F:iron-sulfur cluster binding"/>
    <property type="evidence" value="ECO:0007669"/>
    <property type="project" value="UniProtKB-KW"/>
</dbReference>
<accession>A0A160VGA9</accession>
<dbReference type="Pfam" id="PF00266">
    <property type="entry name" value="Aminotran_5"/>
    <property type="match status" value="1"/>
</dbReference>
<dbReference type="GO" id="GO:0031071">
    <property type="term" value="F:cysteine desulfurase activity"/>
    <property type="evidence" value="ECO:0007669"/>
    <property type="project" value="UniProtKB-EC"/>
</dbReference>
<dbReference type="InterPro" id="IPR015424">
    <property type="entry name" value="PyrdxlP-dep_Trfase"/>
</dbReference>
<dbReference type="Gene3D" id="1.10.260.50">
    <property type="match status" value="1"/>
</dbReference>
<dbReference type="AlphaFoldDB" id="A0A160VGA9"/>
<evidence type="ECO:0000256" key="4">
    <source>
        <dbReference type="ARBA" id="ARBA00022679"/>
    </source>
</evidence>
<keyword evidence="5" id="KW-0479">Metal-binding</keyword>
<keyword evidence="8" id="KW-0411">Iron-sulfur</keyword>
<dbReference type="InterPro" id="IPR000192">
    <property type="entry name" value="Aminotrans_V_dom"/>
</dbReference>
<organism evidence="10">
    <name type="scientific">hydrothermal vent metagenome</name>
    <dbReference type="NCBI Taxonomy" id="652676"/>
    <lineage>
        <taxon>unclassified sequences</taxon>
        <taxon>metagenomes</taxon>
        <taxon>ecological metagenomes</taxon>
    </lineage>
</organism>
<dbReference type="PROSITE" id="PS00595">
    <property type="entry name" value="AA_TRANSFER_CLASS_5"/>
    <property type="match status" value="1"/>
</dbReference>
<comment type="cofactor">
    <cofactor evidence="1">
        <name>pyridoxal 5'-phosphate</name>
        <dbReference type="ChEBI" id="CHEBI:597326"/>
    </cofactor>
</comment>
<proteinExistence type="inferred from homology"/>
<dbReference type="NCBIfam" id="NF002806">
    <property type="entry name" value="PRK02948.1"/>
    <property type="match status" value="1"/>
</dbReference>
<keyword evidence="4 10" id="KW-0808">Transferase</keyword>
<evidence type="ECO:0000256" key="6">
    <source>
        <dbReference type="ARBA" id="ARBA00022898"/>
    </source>
</evidence>
<dbReference type="InterPro" id="IPR020578">
    <property type="entry name" value="Aminotrans_V_PyrdxlP_BS"/>
</dbReference>
<dbReference type="SUPFAM" id="SSF53383">
    <property type="entry name" value="PLP-dependent transferases"/>
    <property type="match status" value="1"/>
</dbReference>
<dbReference type="InterPro" id="IPR015421">
    <property type="entry name" value="PyrdxlP-dep_Trfase_major"/>
</dbReference>
<dbReference type="EMBL" id="FAXC01000291">
    <property type="protein sequence ID" value="CUV09728.1"/>
    <property type="molecule type" value="Genomic_DNA"/>
</dbReference>
<dbReference type="FunFam" id="3.40.640.10:FF:000084">
    <property type="entry name" value="IscS-like cysteine desulfurase"/>
    <property type="match status" value="1"/>
</dbReference>
<protein>
    <recommendedName>
        <fullName evidence="3">cysteine desulfurase</fullName>
        <ecNumber evidence="3">2.8.1.7</ecNumber>
    </recommendedName>
</protein>
<dbReference type="Gene3D" id="3.40.640.10">
    <property type="entry name" value="Type I PLP-dependent aspartate aminotransferase-like (Major domain)"/>
    <property type="match status" value="1"/>
</dbReference>
<dbReference type="EC" id="2.8.1.7" evidence="3"/>
<dbReference type="PIRSF" id="PIRSF005572">
    <property type="entry name" value="NifS"/>
    <property type="match status" value="1"/>
</dbReference>
<dbReference type="InterPro" id="IPR015422">
    <property type="entry name" value="PyrdxlP-dep_Trfase_small"/>
</dbReference>
<dbReference type="InterPro" id="IPR016454">
    <property type="entry name" value="Cysteine_dSase"/>
</dbReference>
<dbReference type="PANTHER" id="PTHR11601">
    <property type="entry name" value="CYSTEINE DESULFURYLASE FAMILY MEMBER"/>
    <property type="match status" value="1"/>
</dbReference>
<dbReference type="Gene3D" id="3.90.1150.10">
    <property type="entry name" value="Aspartate Aminotransferase, domain 1"/>
    <property type="match status" value="1"/>
</dbReference>
<evidence type="ECO:0000259" key="9">
    <source>
        <dbReference type="Pfam" id="PF00266"/>
    </source>
</evidence>
<dbReference type="PANTHER" id="PTHR11601:SF34">
    <property type="entry name" value="CYSTEINE DESULFURASE"/>
    <property type="match status" value="1"/>
</dbReference>
<evidence type="ECO:0000256" key="1">
    <source>
        <dbReference type="ARBA" id="ARBA00001933"/>
    </source>
</evidence>
<evidence type="ECO:0000256" key="2">
    <source>
        <dbReference type="ARBA" id="ARBA00006490"/>
    </source>
</evidence>